<keyword evidence="5" id="KW-1185">Reference proteome</keyword>
<dbReference type="STRING" id="1314674.A0A0D7BES5"/>
<dbReference type="Proteomes" id="UP000054007">
    <property type="component" value="Unassembled WGS sequence"/>
</dbReference>
<sequence>MAAGDVFVTPAPLPKSKLGFYRLLSPNASIRVSPIQLGAMSIGDKWEKYGFGSMDKESSFRLLDAYFDLGGNFIDTANNYQDDSSETFIGEWMESRNNRDQIVLATKYSMNNHRGDATIHQKVNYVGNGSKSLLLSVRESLKRLRTDYIDILYVHWWDYETSVEELMNSLHNLVVSGKVLHLGISDAPAWAVSQANQYAKMANKTPFAIYQGHWNVLDRSFERDIIPMARSLGVALAPWDVLCSGKIRTDEEEEARAASGENGRALFGDWRRTPAEKAICDVLTNVAAEHNTSNIRAVAIAYVMQKTAYVFPVIGGRKAEHLASNLEALDIALTASQISAIEVASPIDLGFPTGFIGDGTNPNIYFVTTANLTKMPPLPAIKP</sequence>
<dbReference type="GO" id="GO:0016491">
    <property type="term" value="F:oxidoreductase activity"/>
    <property type="evidence" value="ECO:0007669"/>
    <property type="project" value="UniProtKB-KW"/>
</dbReference>
<feature type="domain" description="NADP-dependent oxidoreductase" evidence="3">
    <location>
        <begin position="34"/>
        <end position="342"/>
    </location>
</feature>
<dbReference type="InterPro" id="IPR036812">
    <property type="entry name" value="NAD(P)_OxRdtase_dom_sf"/>
</dbReference>
<dbReference type="Pfam" id="PF00248">
    <property type="entry name" value="Aldo_ket_red"/>
    <property type="match status" value="1"/>
</dbReference>
<dbReference type="Gene3D" id="3.20.20.100">
    <property type="entry name" value="NADP-dependent oxidoreductase domain"/>
    <property type="match status" value="1"/>
</dbReference>
<dbReference type="InterPro" id="IPR050523">
    <property type="entry name" value="AKR_Detox_Biosynth"/>
</dbReference>
<evidence type="ECO:0000313" key="4">
    <source>
        <dbReference type="EMBL" id="KIY68111.1"/>
    </source>
</evidence>
<dbReference type="AlphaFoldDB" id="A0A0D7BES5"/>
<name>A0A0D7BES5_9AGAR</name>
<keyword evidence="1" id="KW-0560">Oxidoreductase</keyword>
<dbReference type="PANTHER" id="PTHR43364:SF2">
    <property type="entry name" value="ARYL-ALCOHOL DEHYDROGENASE AAD10-RELATED"/>
    <property type="match status" value="1"/>
</dbReference>
<organism evidence="4 5">
    <name type="scientific">Cylindrobasidium torrendii FP15055 ss-10</name>
    <dbReference type="NCBI Taxonomy" id="1314674"/>
    <lineage>
        <taxon>Eukaryota</taxon>
        <taxon>Fungi</taxon>
        <taxon>Dikarya</taxon>
        <taxon>Basidiomycota</taxon>
        <taxon>Agaricomycotina</taxon>
        <taxon>Agaricomycetes</taxon>
        <taxon>Agaricomycetidae</taxon>
        <taxon>Agaricales</taxon>
        <taxon>Marasmiineae</taxon>
        <taxon>Physalacriaceae</taxon>
        <taxon>Cylindrobasidium</taxon>
    </lineage>
</organism>
<evidence type="ECO:0000259" key="3">
    <source>
        <dbReference type="Pfam" id="PF00248"/>
    </source>
</evidence>
<accession>A0A0D7BES5</accession>
<dbReference type="EMBL" id="KN880509">
    <property type="protein sequence ID" value="KIY68111.1"/>
    <property type="molecule type" value="Genomic_DNA"/>
</dbReference>
<proteinExistence type="inferred from homology"/>
<dbReference type="SUPFAM" id="SSF51430">
    <property type="entry name" value="NAD(P)-linked oxidoreductase"/>
    <property type="match status" value="1"/>
</dbReference>
<comment type="similarity">
    <text evidence="2">Belongs to the aldo/keto reductase family. Aldo/keto reductase 2 subfamily.</text>
</comment>
<reference evidence="4 5" key="1">
    <citation type="journal article" date="2015" name="Fungal Genet. Biol.">
        <title>Evolution of novel wood decay mechanisms in Agaricales revealed by the genome sequences of Fistulina hepatica and Cylindrobasidium torrendii.</title>
        <authorList>
            <person name="Floudas D."/>
            <person name="Held B.W."/>
            <person name="Riley R."/>
            <person name="Nagy L.G."/>
            <person name="Koehler G."/>
            <person name="Ransdell A.S."/>
            <person name="Younus H."/>
            <person name="Chow J."/>
            <person name="Chiniquy J."/>
            <person name="Lipzen A."/>
            <person name="Tritt A."/>
            <person name="Sun H."/>
            <person name="Haridas S."/>
            <person name="LaButti K."/>
            <person name="Ohm R.A."/>
            <person name="Kues U."/>
            <person name="Blanchette R.A."/>
            <person name="Grigoriev I.V."/>
            <person name="Minto R.E."/>
            <person name="Hibbett D.S."/>
        </authorList>
    </citation>
    <scope>NUCLEOTIDE SEQUENCE [LARGE SCALE GENOMIC DNA]</scope>
    <source>
        <strain evidence="4 5">FP15055 ss-10</strain>
    </source>
</reference>
<protein>
    <submittedName>
        <fullName evidence="4">Aryl-alcohol dehydrogenase [NADP+]</fullName>
    </submittedName>
</protein>
<dbReference type="InterPro" id="IPR023210">
    <property type="entry name" value="NADP_OxRdtase_dom"/>
</dbReference>
<dbReference type="OrthoDB" id="48988at2759"/>
<evidence type="ECO:0000313" key="5">
    <source>
        <dbReference type="Proteomes" id="UP000054007"/>
    </source>
</evidence>
<evidence type="ECO:0000256" key="2">
    <source>
        <dbReference type="ARBA" id="ARBA00038157"/>
    </source>
</evidence>
<gene>
    <name evidence="4" type="ORF">CYLTODRAFT_453811</name>
</gene>
<evidence type="ECO:0000256" key="1">
    <source>
        <dbReference type="ARBA" id="ARBA00023002"/>
    </source>
</evidence>
<dbReference type="PANTHER" id="PTHR43364">
    <property type="entry name" value="NADH-SPECIFIC METHYLGLYOXAL REDUCTASE-RELATED"/>
    <property type="match status" value="1"/>
</dbReference>